<proteinExistence type="predicted"/>
<dbReference type="HOGENOM" id="CLU_004977_0_0_1"/>
<dbReference type="OMA" id="GPEKPRW"/>
<evidence type="ECO:0000313" key="2">
    <source>
        <dbReference type="Proteomes" id="UP000007115"/>
    </source>
</evidence>
<dbReference type="eggNOG" id="ENOG502SD64">
    <property type="taxonomic scope" value="Eukaryota"/>
</dbReference>
<dbReference type="VEuPathDB" id="FungiDB:TRIVIDRAFT_205375"/>
<dbReference type="Proteomes" id="UP000007115">
    <property type="component" value="Unassembled WGS sequence"/>
</dbReference>
<organism evidence="1 2">
    <name type="scientific">Hypocrea virens (strain Gv29-8 / FGSC 10586)</name>
    <name type="common">Gliocladium virens</name>
    <name type="synonym">Trichoderma virens</name>
    <dbReference type="NCBI Taxonomy" id="413071"/>
    <lineage>
        <taxon>Eukaryota</taxon>
        <taxon>Fungi</taxon>
        <taxon>Dikarya</taxon>
        <taxon>Ascomycota</taxon>
        <taxon>Pezizomycotina</taxon>
        <taxon>Sordariomycetes</taxon>
        <taxon>Hypocreomycetidae</taxon>
        <taxon>Hypocreales</taxon>
        <taxon>Hypocreaceae</taxon>
        <taxon>Trichoderma</taxon>
    </lineage>
</organism>
<dbReference type="InParanoid" id="G9N672"/>
<dbReference type="OrthoDB" id="5361176at2759"/>
<comment type="caution">
    <text evidence="1">The sequence shown here is derived from an EMBL/GenBank/DDBJ whole genome shotgun (WGS) entry which is preliminary data.</text>
</comment>
<name>G9N672_HYPVG</name>
<accession>G9N672</accession>
<dbReference type="EMBL" id="ABDF02000088">
    <property type="protein sequence ID" value="EHK17634.1"/>
    <property type="molecule type" value="Genomic_DNA"/>
</dbReference>
<dbReference type="GeneID" id="25790329"/>
<gene>
    <name evidence="1" type="ORF">TRIVIDRAFT_205375</name>
</gene>
<dbReference type="AlphaFoldDB" id="G9N672"/>
<sequence>MAEFYREFWESRSEIVLDGFDLLIENWIELLDERNKSGKYAFPHFREEPTHLFYFSDHVMIWRALKSVESVGVTSSELKAHSSKSYSPITVKTNIISRFTTMEDSFVKRRMLAVSRSPSENGFLFQPEDTVLFYAMDMGFFDKPGMKADKSDIWINKIDVWKSVVDCQVQHEDNQDVYWVNPLQFALALVLSTRNKGANSMPATEMYSYSKNILFGSSSRNGLFPGYLDENKEPLIFSDESKSEDYWYTTFEVPYILWSYLAPLPQKEQNLQMDSLLRTVTAEQVTVPNVSKIYQVLEDILTHKDMASSQEGVFLRRSMPFNNIIDKKNIANLSDEWLYNEPQIFNHTRDIANLIEEFLAKKDSNANRLSIRADDMMHQMVKHMTNEAQITEAQNTEAQNTEVQNTEAQNPNATIGYIVDVPKTKHHQKNKADPVYFWINEDMYALLGKMRTREEAKKRLFVFSRANPLTALAFYLASPDSEKEQLSFFFRRHATYDKYFNEEVTPVLNRWVTEFHLSFYQIVDGHKTPINSCIPPLDQIKLPSINSPNKKTWISRVIMSFRFDGDFFNRYWTCHFLEFDPQCLGENTLPDLLKADDGASKPPWKQRQVLELILVDRILDIKQGILRRSMGHESGPVAGPIPVFSDPLHLFADISSKSMADSARQIWRQFQHLLQGVEDDLGDNLVKIGLWRNREQERGLNRPRWTIKDERRYRGAISKRLSSINQKIRELEQIHADIGSLKASLIKRLEIAQEEWETRNTNSIRLFTKTGYLGGGKETYGGKRANSWDISVRTGYSARRRPYGNLQ</sequence>
<keyword evidence="2" id="KW-1185">Reference proteome</keyword>
<reference evidence="1 2" key="1">
    <citation type="journal article" date="2011" name="Genome Biol.">
        <title>Comparative genome sequence analysis underscores mycoparasitism as the ancestral life style of Trichoderma.</title>
        <authorList>
            <person name="Kubicek C.P."/>
            <person name="Herrera-Estrella A."/>
            <person name="Seidl-Seiboth V."/>
            <person name="Martinez D.A."/>
            <person name="Druzhinina I.S."/>
            <person name="Thon M."/>
            <person name="Zeilinger S."/>
            <person name="Casas-Flores S."/>
            <person name="Horwitz B.A."/>
            <person name="Mukherjee P.K."/>
            <person name="Mukherjee M."/>
            <person name="Kredics L."/>
            <person name="Alcaraz L.D."/>
            <person name="Aerts A."/>
            <person name="Antal Z."/>
            <person name="Atanasova L."/>
            <person name="Cervantes-Badillo M.G."/>
            <person name="Challacombe J."/>
            <person name="Chertkov O."/>
            <person name="McCluskey K."/>
            <person name="Coulpier F."/>
            <person name="Deshpande N."/>
            <person name="von Doehren H."/>
            <person name="Ebbole D.J."/>
            <person name="Esquivel-Naranjo E.U."/>
            <person name="Fekete E."/>
            <person name="Flipphi M."/>
            <person name="Glaser F."/>
            <person name="Gomez-Rodriguez E.Y."/>
            <person name="Gruber S."/>
            <person name="Han C."/>
            <person name="Henrissat B."/>
            <person name="Hermosa R."/>
            <person name="Hernandez-Onate M."/>
            <person name="Karaffa L."/>
            <person name="Kosti I."/>
            <person name="Le Crom S."/>
            <person name="Lindquist E."/>
            <person name="Lucas S."/>
            <person name="Luebeck M."/>
            <person name="Luebeck P.S."/>
            <person name="Margeot A."/>
            <person name="Metz B."/>
            <person name="Misra M."/>
            <person name="Nevalainen H."/>
            <person name="Omann M."/>
            <person name="Packer N."/>
            <person name="Perrone G."/>
            <person name="Uresti-Rivera E.E."/>
            <person name="Salamov A."/>
            <person name="Schmoll M."/>
            <person name="Seiboth B."/>
            <person name="Shapiro H."/>
            <person name="Sukno S."/>
            <person name="Tamayo-Ramos J.A."/>
            <person name="Tisch D."/>
            <person name="Wiest A."/>
            <person name="Wilkinson H.H."/>
            <person name="Zhang M."/>
            <person name="Coutinho P.M."/>
            <person name="Kenerley C.M."/>
            <person name="Monte E."/>
            <person name="Baker S.E."/>
            <person name="Grigoriev I.V."/>
        </authorList>
    </citation>
    <scope>NUCLEOTIDE SEQUENCE [LARGE SCALE GENOMIC DNA]</scope>
    <source>
        <strain evidence="2">Gv29-8 / FGSC 10586</strain>
    </source>
</reference>
<dbReference type="RefSeq" id="XP_013951834.1">
    <property type="nucleotide sequence ID" value="XM_014096359.1"/>
</dbReference>
<evidence type="ECO:0000313" key="1">
    <source>
        <dbReference type="EMBL" id="EHK17634.1"/>
    </source>
</evidence>
<protein>
    <submittedName>
        <fullName evidence="1">Uncharacterized protein</fullName>
    </submittedName>
</protein>
<dbReference type="STRING" id="413071.G9N672"/>